<evidence type="ECO:0000256" key="1">
    <source>
        <dbReference type="SAM" id="MobiDB-lite"/>
    </source>
</evidence>
<gene>
    <name evidence="2" type="ORF">SDC9_170549</name>
</gene>
<proteinExistence type="predicted"/>
<feature type="region of interest" description="Disordered" evidence="1">
    <location>
        <begin position="1"/>
        <end position="93"/>
    </location>
</feature>
<sequence length="119" mass="12856">MAEVAEPAGDPQPGLEAGKQDLVQADGDQAGQRDIQGGVMEQRDTEQGQGEEYEIDGNAADRWQGTGREGGGGQQKERKQYTVHGYSQERNSGFDIGAAGRKVAHCRGFTPLHQVRTFP</sequence>
<evidence type="ECO:0000313" key="2">
    <source>
        <dbReference type="EMBL" id="MPN23162.1"/>
    </source>
</evidence>
<organism evidence="2">
    <name type="scientific">bioreactor metagenome</name>
    <dbReference type="NCBI Taxonomy" id="1076179"/>
    <lineage>
        <taxon>unclassified sequences</taxon>
        <taxon>metagenomes</taxon>
        <taxon>ecological metagenomes</taxon>
    </lineage>
</organism>
<dbReference type="AlphaFoldDB" id="A0A645GB11"/>
<name>A0A645GB11_9ZZZZ</name>
<dbReference type="EMBL" id="VSSQ01071589">
    <property type="protein sequence ID" value="MPN23162.1"/>
    <property type="molecule type" value="Genomic_DNA"/>
</dbReference>
<protein>
    <submittedName>
        <fullName evidence="2">Uncharacterized protein</fullName>
    </submittedName>
</protein>
<reference evidence="2" key="1">
    <citation type="submission" date="2019-08" db="EMBL/GenBank/DDBJ databases">
        <authorList>
            <person name="Kucharzyk K."/>
            <person name="Murdoch R.W."/>
            <person name="Higgins S."/>
            <person name="Loffler F."/>
        </authorList>
    </citation>
    <scope>NUCLEOTIDE SEQUENCE</scope>
</reference>
<accession>A0A645GB11</accession>
<comment type="caution">
    <text evidence="2">The sequence shown here is derived from an EMBL/GenBank/DDBJ whole genome shotgun (WGS) entry which is preliminary data.</text>
</comment>